<gene>
    <name evidence="10" type="ordered locus">Pyrfu_1023</name>
</gene>
<dbReference type="GO" id="GO:0005829">
    <property type="term" value="C:cytosol"/>
    <property type="evidence" value="ECO:0007669"/>
    <property type="project" value="TreeGrafter"/>
</dbReference>
<comment type="pathway">
    <text evidence="2">Amino-acid biosynthesis; L-tryptophan biosynthesis; L-tryptophan from chorismate: step 5/5.</text>
</comment>
<evidence type="ECO:0000256" key="4">
    <source>
        <dbReference type="ARBA" id="ARBA00012043"/>
    </source>
</evidence>
<name>G0EER9_PYRF1</name>
<dbReference type="PANTHER" id="PTHR43406:SF1">
    <property type="entry name" value="TRYPTOPHAN SYNTHASE ALPHA CHAIN, CHLOROPLASTIC"/>
    <property type="match status" value="1"/>
</dbReference>
<keyword evidence="6" id="KW-0822">Tryptophan biosynthesis</keyword>
<proteinExistence type="predicted"/>
<dbReference type="Pfam" id="PF00290">
    <property type="entry name" value="Trp_syntA"/>
    <property type="match status" value="1"/>
</dbReference>
<dbReference type="FunCoup" id="G0EER9">
    <property type="interactions" value="87"/>
</dbReference>
<dbReference type="PANTHER" id="PTHR43406">
    <property type="entry name" value="TRYPTOPHAN SYNTHASE, ALPHA CHAIN"/>
    <property type="match status" value="1"/>
</dbReference>
<organism evidence="10 11">
    <name type="scientific">Pyrolobus fumarii (strain DSM 11204 / 1A)</name>
    <dbReference type="NCBI Taxonomy" id="694429"/>
    <lineage>
        <taxon>Archaea</taxon>
        <taxon>Thermoproteota</taxon>
        <taxon>Thermoprotei</taxon>
        <taxon>Desulfurococcales</taxon>
        <taxon>Pyrodictiaceae</taxon>
        <taxon>Pyrolobus</taxon>
    </lineage>
</organism>
<dbReference type="InterPro" id="IPR013785">
    <property type="entry name" value="Aldolase_TIM"/>
</dbReference>
<evidence type="ECO:0000256" key="7">
    <source>
        <dbReference type="ARBA" id="ARBA00023141"/>
    </source>
</evidence>
<comment type="function">
    <text evidence="1">The alpha subunit is responsible for the aldol cleavage of indoleglycerol phosphate to indole and glyceraldehyde 3-phosphate.</text>
</comment>
<dbReference type="NCBIfam" id="NF009621">
    <property type="entry name" value="PRK13125.1"/>
    <property type="match status" value="1"/>
</dbReference>
<evidence type="ECO:0000256" key="9">
    <source>
        <dbReference type="ARBA" id="ARBA00049047"/>
    </source>
</evidence>
<accession>G0EER9</accession>
<evidence type="ECO:0000256" key="2">
    <source>
        <dbReference type="ARBA" id="ARBA00004733"/>
    </source>
</evidence>
<dbReference type="KEGG" id="pfm:Pyrfu_1023"/>
<dbReference type="UniPathway" id="UPA00035">
    <property type="reaction ID" value="UER00044"/>
</dbReference>
<sequence length="252" mass="28139">MTLPRPGFSAYITIGWPNPGTFEKLVETLSECVDFFEFGVPTPRPIYDGPTIRETHAEALKSVSGWRDALKLLSRLEIGDKRPTIIMAYMSDHLGHLREFHEEAASAGARCILYPDLPFEHPEKLWLYVDESERVGLKPCFFASSRFPHRWLLTYAALRPLFIYLGLQPATGVKLPIAVEKNVRLAKKLVGDVYLLAGFAIRDSETARRLIEVGADAVVVGSAIIRAAKDRGLDEAKRLACSIHQAVHAERA</sequence>
<dbReference type="RefSeq" id="WP_014026568.1">
    <property type="nucleotide sequence ID" value="NC_015931.1"/>
</dbReference>
<dbReference type="GeneID" id="11139499"/>
<evidence type="ECO:0000256" key="5">
    <source>
        <dbReference type="ARBA" id="ARBA00022605"/>
    </source>
</evidence>
<evidence type="ECO:0000313" key="10">
    <source>
        <dbReference type="EMBL" id="AEM38891.1"/>
    </source>
</evidence>
<dbReference type="InterPro" id="IPR011060">
    <property type="entry name" value="RibuloseP-bd_barrel"/>
</dbReference>
<dbReference type="HOGENOM" id="CLU_016734_0_2_2"/>
<dbReference type="EMBL" id="CP002838">
    <property type="protein sequence ID" value="AEM38891.1"/>
    <property type="molecule type" value="Genomic_DNA"/>
</dbReference>
<dbReference type="AlphaFoldDB" id="G0EER9"/>
<keyword evidence="11" id="KW-1185">Reference proteome</keyword>
<evidence type="ECO:0000256" key="8">
    <source>
        <dbReference type="ARBA" id="ARBA00023239"/>
    </source>
</evidence>
<comment type="subunit">
    <text evidence="3">Tetramer of two alpha and two beta chains.</text>
</comment>
<evidence type="ECO:0000256" key="6">
    <source>
        <dbReference type="ARBA" id="ARBA00022822"/>
    </source>
</evidence>
<keyword evidence="5" id="KW-0028">Amino-acid biosynthesis</keyword>
<reference evidence="10 11" key="1">
    <citation type="journal article" date="2011" name="Stand. Genomic Sci.">
        <title>Complete genome sequence of the hyperthermophilic chemolithoautotroph Pyrolobus fumarii type strain (1A).</title>
        <authorList>
            <person name="Anderson I."/>
            <person name="Goker M."/>
            <person name="Nolan M."/>
            <person name="Lucas S."/>
            <person name="Hammon N."/>
            <person name="Deshpande S."/>
            <person name="Cheng J.F."/>
            <person name="Tapia R."/>
            <person name="Han C."/>
            <person name="Goodwin L."/>
            <person name="Pitluck S."/>
            <person name="Huntemann M."/>
            <person name="Liolios K."/>
            <person name="Ivanova N."/>
            <person name="Pagani I."/>
            <person name="Mavromatis K."/>
            <person name="Ovchinikova G."/>
            <person name="Pati A."/>
            <person name="Chen A."/>
            <person name="Palaniappan K."/>
            <person name="Land M."/>
            <person name="Hauser L."/>
            <person name="Brambilla E.M."/>
            <person name="Huber H."/>
            <person name="Yasawong M."/>
            <person name="Rohde M."/>
            <person name="Spring S."/>
            <person name="Abt B."/>
            <person name="Sikorski J."/>
            <person name="Wirth R."/>
            <person name="Detter J.C."/>
            <person name="Woyke T."/>
            <person name="Bristow J."/>
            <person name="Eisen J.A."/>
            <person name="Markowitz V."/>
            <person name="Hugenholtz P."/>
            <person name="Kyrpides N.C."/>
            <person name="Klenk H.P."/>
            <person name="Lapidus A."/>
        </authorList>
    </citation>
    <scope>NUCLEOTIDE SEQUENCE [LARGE SCALE GENOMIC DNA]</scope>
    <source>
        <strain evidence="11">DSM 11204 / 1A</strain>
    </source>
</reference>
<dbReference type="InParanoid" id="G0EER9"/>
<dbReference type="eggNOG" id="arCOG01086">
    <property type="taxonomic scope" value="Archaea"/>
</dbReference>
<dbReference type="InterPro" id="IPR002028">
    <property type="entry name" value="Trp_synthase_suA"/>
</dbReference>
<dbReference type="CDD" id="cd04724">
    <property type="entry name" value="Tryptophan_synthase_alpha"/>
    <property type="match status" value="1"/>
</dbReference>
<dbReference type="GO" id="GO:0004834">
    <property type="term" value="F:tryptophan synthase activity"/>
    <property type="evidence" value="ECO:0007669"/>
    <property type="project" value="UniProtKB-EC"/>
</dbReference>
<dbReference type="OrthoDB" id="25658at2157"/>
<dbReference type="SUPFAM" id="SSF51366">
    <property type="entry name" value="Ribulose-phoshate binding barrel"/>
    <property type="match status" value="1"/>
</dbReference>
<evidence type="ECO:0000313" key="11">
    <source>
        <dbReference type="Proteomes" id="UP000001037"/>
    </source>
</evidence>
<dbReference type="EC" id="4.2.1.20" evidence="4"/>
<evidence type="ECO:0000256" key="3">
    <source>
        <dbReference type="ARBA" id="ARBA00011270"/>
    </source>
</evidence>
<dbReference type="Gene3D" id="3.20.20.70">
    <property type="entry name" value="Aldolase class I"/>
    <property type="match status" value="1"/>
</dbReference>
<evidence type="ECO:0000256" key="1">
    <source>
        <dbReference type="ARBA" id="ARBA00003365"/>
    </source>
</evidence>
<dbReference type="STRING" id="694429.Pyrfu_1023"/>
<dbReference type="Proteomes" id="UP000001037">
    <property type="component" value="Chromosome"/>
</dbReference>
<keyword evidence="8" id="KW-0456">Lyase</keyword>
<comment type="catalytic activity">
    <reaction evidence="9">
        <text>(1S,2R)-1-C-(indol-3-yl)glycerol 3-phosphate + L-serine = D-glyceraldehyde 3-phosphate + L-tryptophan + H2O</text>
        <dbReference type="Rhea" id="RHEA:10532"/>
        <dbReference type="ChEBI" id="CHEBI:15377"/>
        <dbReference type="ChEBI" id="CHEBI:33384"/>
        <dbReference type="ChEBI" id="CHEBI:57912"/>
        <dbReference type="ChEBI" id="CHEBI:58866"/>
        <dbReference type="ChEBI" id="CHEBI:59776"/>
        <dbReference type="EC" id="4.2.1.20"/>
    </reaction>
</comment>
<keyword evidence="7" id="KW-0057">Aromatic amino acid biosynthesis</keyword>
<protein>
    <recommendedName>
        <fullName evidence="4">tryptophan synthase</fullName>
        <ecNumber evidence="4">4.2.1.20</ecNumber>
    </recommendedName>
</protein>